<dbReference type="OrthoDB" id="1452822at2"/>
<evidence type="ECO:0000259" key="2">
    <source>
        <dbReference type="Pfam" id="PF16344"/>
    </source>
</evidence>
<dbReference type="Gene3D" id="3.55.50.30">
    <property type="match status" value="1"/>
</dbReference>
<dbReference type="PANTHER" id="PTHR30273">
    <property type="entry name" value="PERIPLASMIC SIGNAL SENSOR AND SIGMA FACTOR ACTIVATOR FECR-RELATED"/>
    <property type="match status" value="1"/>
</dbReference>
<gene>
    <name evidence="3" type="ORF">EDD80_101240</name>
</gene>
<proteinExistence type="predicted"/>
<keyword evidence="4" id="KW-1185">Reference proteome</keyword>
<feature type="domain" description="Protein FecR C-terminal" evidence="2">
    <location>
        <begin position="286"/>
        <end position="354"/>
    </location>
</feature>
<evidence type="ECO:0000259" key="1">
    <source>
        <dbReference type="Pfam" id="PF04773"/>
    </source>
</evidence>
<feature type="domain" description="FecR protein" evidence="1">
    <location>
        <begin position="158"/>
        <end position="243"/>
    </location>
</feature>
<dbReference type="Pfam" id="PF04773">
    <property type="entry name" value="FecR"/>
    <property type="match status" value="1"/>
</dbReference>
<evidence type="ECO:0000313" key="4">
    <source>
        <dbReference type="Proteomes" id="UP000295807"/>
    </source>
</evidence>
<dbReference type="InterPro" id="IPR012373">
    <property type="entry name" value="Ferrdict_sens_TM"/>
</dbReference>
<dbReference type="RefSeq" id="WP_132127508.1">
    <property type="nucleotide sequence ID" value="NZ_CP042432.1"/>
</dbReference>
<dbReference type="Proteomes" id="UP000295807">
    <property type="component" value="Unassembled WGS sequence"/>
</dbReference>
<dbReference type="InterPro" id="IPR006860">
    <property type="entry name" value="FecR"/>
</dbReference>
<dbReference type="Pfam" id="PF16344">
    <property type="entry name" value="FecR_C"/>
    <property type="match status" value="1"/>
</dbReference>
<dbReference type="GO" id="GO:0016989">
    <property type="term" value="F:sigma factor antagonist activity"/>
    <property type="evidence" value="ECO:0007669"/>
    <property type="project" value="TreeGrafter"/>
</dbReference>
<reference evidence="3 4" key="1">
    <citation type="submission" date="2019-03" db="EMBL/GenBank/DDBJ databases">
        <title>Genomic Encyclopedia of Type Strains, Phase IV (KMG-IV): sequencing the most valuable type-strain genomes for metagenomic binning, comparative biology and taxonomic classification.</title>
        <authorList>
            <person name="Goeker M."/>
        </authorList>
    </citation>
    <scope>NUCLEOTIDE SEQUENCE [LARGE SCALE GENOMIC DNA]</scope>
    <source>
        <strain evidence="3 4">DSM 21100</strain>
    </source>
</reference>
<dbReference type="Gene3D" id="2.60.120.1440">
    <property type="match status" value="1"/>
</dbReference>
<dbReference type="PIRSF" id="PIRSF018266">
    <property type="entry name" value="FecR"/>
    <property type="match status" value="1"/>
</dbReference>
<name>A0A4R3L0W5_9SPHI</name>
<dbReference type="PANTHER" id="PTHR30273:SF2">
    <property type="entry name" value="PROTEIN FECR"/>
    <property type="match status" value="1"/>
</dbReference>
<organism evidence="3 4">
    <name type="scientific">Anseongella ginsenosidimutans</name>
    <dbReference type="NCBI Taxonomy" id="496056"/>
    <lineage>
        <taxon>Bacteria</taxon>
        <taxon>Pseudomonadati</taxon>
        <taxon>Bacteroidota</taxon>
        <taxon>Sphingobacteriia</taxon>
        <taxon>Sphingobacteriales</taxon>
        <taxon>Sphingobacteriaceae</taxon>
        <taxon>Anseongella</taxon>
    </lineage>
</organism>
<comment type="caution">
    <text evidence="3">The sequence shown here is derived from an EMBL/GenBank/DDBJ whole genome shotgun (WGS) entry which is preliminary data.</text>
</comment>
<dbReference type="EMBL" id="SMAD01000001">
    <property type="protein sequence ID" value="TCS90042.1"/>
    <property type="molecule type" value="Genomic_DNA"/>
</dbReference>
<dbReference type="AlphaFoldDB" id="A0A4R3L0W5"/>
<protein>
    <submittedName>
        <fullName evidence="3">FecR family protein</fullName>
    </submittedName>
</protein>
<accession>A0A4R3L0W5</accession>
<sequence>MNDDLLVKYLAGEADMQERLRVEEWLGKNEKNALYYSQLERIWNESENLALHNSPDEQAAWERFRHRVKQQEETGQQQEKAWLRWNESTRERKTLRTLREEVSTPTEKIRSLRPAGSAPRWLKAAAALALLISAGWLARYLLQENRFPAMVELASEQQVREEMLPDGSLVTLNKNSLISFPRKFRGTDRLVSLEGEAFFNVEPDKSKPFIISVNDLKVEVTGTSFNVKSRNGVTEVIVETGSVHVSRGSSRIDLRPGEKAVSSNENEELVKQHTGGALYKYYRTNKFVCRATPLQELINTLNEAYGVHIVIPDKSLQRLTITTEFDNESLERILEVIADTFDITVQYEEKQIILKR</sequence>
<dbReference type="InterPro" id="IPR032508">
    <property type="entry name" value="FecR_C"/>
</dbReference>
<evidence type="ECO:0000313" key="3">
    <source>
        <dbReference type="EMBL" id="TCS90042.1"/>
    </source>
</evidence>